<dbReference type="AlphaFoldDB" id="A0A6A5T7Z1"/>
<dbReference type="PANTHER" id="PTHR42030">
    <property type="entry name" value="DRBM DOMAIN-CONTAINING PROTEIN"/>
    <property type="match status" value="1"/>
</dbReference>
<evidence type="ECO:0008006" key="3">
    <source>
        <dbReference type="Google" id="ProtNLM"/>
    </source>
</evidence>
<dbReference type="PANTHER" id="PTHR42030:SF1">
    <property type="entry name" value="DRBM DOMAIN-CONTAINING PROTEIN"/>
    <property type="match status" value="1"/>
</dbReference>
<reference evidence="1" key="1">
    <citation type="journal article" date="2020" name="Stud. Mycol.">
        <title>101 Dothideomycetes genomes: a test case for predicting lifestyles and emergence of pathogens.</title>
        <authorList>
            <person name="Haridas S."/>
            <person name="Albert R."/>
            <person name="Binder M."/>
            <person name="Bloem J."/>
            <person name="Labutti K."/>
            <person name="Salamov A."/>
            <person name="Andreopoulos B."/>
            <person name="Baker S."/>
            <person name="Barry K."/>
            <person name="Bills G."/>
            <person name="Bluhm B."/>
            <person name="Cannon C."/>
            <person name="Castanera R."/>
            <person name="Culley D."/>
            <person name="Daum C."/>
            <person name="Ezra D."/>
            <person name="Gonzalez J."/>
            <person name="Henrissat B."/>
            <person name="Kuo A."/>
            <person name="Liang C."/>
            <person name="Lipzen A."/>
            <person name="Lutzoni F."/>
            <person name="Magnuson J."/>
            <person name="Mondo S."/>
            <person name="Nolan M."/>
            <person name="Ohm R."/>
            <person name="Pangilinan J."/>
            <person name="Park H.-J."/>
            <person name="Ramirez L."/>
            <person name="Alfaro M."/>
            <person name="Sun H."/>
            <person name="Tritt A."/>
            <person name="Yoshinaga Y."/>
            <person name="Zwiers L.-H."/>
            <person name="Turgeon B."/>
            <person name="Goodwin S."/>
            <person name="Spatafora J."/>
            <person name="Crous P."/>
            <person name="Grigoriev I."/>
        </authorList>
    </citation>
    <scope>NUCLEOTIDE SEQUENCE</scope>
    <source>
        <strain evidence="1">CBS 161.51</strain>
    </source>
</reference>
<gene>
    <name evidence="1" type="ORF">EJ02DRAFT_198518</name>
</gene>
<organism evidence="1 2">
    <name type="scientific">Clathrospora elynae</name>
    <dbReference type="NCBI Taxonomy" id="706981"/>
    <lineage>
        <taxon>Eukaryota</taxon>
        <taxon>Fungi</taxon>
        <taxon>Dikarya</taxon>
        <taxon>Ascomycota</taxon>
        <taxon>Pezizomycotina</taxon>
        <taxon>Dothideomycetes</taxon>
        <taxon>Pleosporomycetidae</taxon>
        <taxon>Pleosporales</taxon>
        <taxon>Diademaceae</taxon>
        <taxon>Clathrospora</taxon>
    </lineage>
</organism>
<protein>
    <recommendedName>
        <fullName evidence="3">DRBM domain-containing protein</fullName>
    </recommendedName>
</protein>
<dbReference type="CDD" id="cd00048">
    <property type="entry name" value="DSRM_SF"/>
    <property type="match status" value="1"/>
</dbReference>
<evidence type="ECO:0000313" key="1">
    <source>
        <dbReference type="EMBL" id="KAF1946856.1"/>
    </source>
</evidence>
<proteinExistence type="predicted"/>
<evidence type="ECO:0000313" key="2">
    <source>
        <dbReference type="Proteomes" id="UP000800038"/>
    </source>
</evidence>
<dbReference type="OrthoDB" id="5418749at2759"/>
<dbReference type="Proteomes" id="UP000800038">
    <property type="component" value="Unassembled WGS sequence"/>
</dbReference>
<dbReference type="SUPFAM" id="SSF54768">
    <property type="entry name" value="dsRNA-binding domain-like"/>
    <property type="match status" value="1"/>
</dbReference>
<sequence length="101" mass="11183">MAAHQEPWTQRLRDHCLVRGLSEPIYQDISDRRGGRTAWSTIVTVHNTSYQALFWYDGDYVLQAKEDAAEIALRSITGYTNTAQVPPPASAYRGVAAATTG</sequence>
<accession>A0A6A5T7Z1</accession>
<dbReference type="EMBL" id="ML976001">
    <property type="protein sequence ID" value="KAF1946856.1"/>
    <property type="molecule type" value="Genomic_DNA"/>
</dbReference>
<keyword evidence="2" id="KW-1185">Reference proteome</keyword>
<name>A0A6A5T7Z1_9PLEO</name>